<evidence type="ECO:0000313" key="3">
    <source>
        <dbReference type="Proteomes" id="UP001160301"/>
    </source>
</evidence>
<comment type="caution">
    <text evidence="2">The sequence shown here is derived from an EMBL/GenBank/DDBJ whole genome shotgun (WGS) entry which is preliminary data.</text>
</comment>
<sequence length="118" mass="12818">MSNAENSPATSEAAVSIAQLLAKLAQAEETSRARGGGRAPALESELAPTERLNALRQKIRAVEAKRKETSTERLARLLNAPSEVYDPRSSHAPEEAAPRKRARKQAATEKPARGRHKK</sequence>
<proteinExistence type="predicted"/>
<feature type="region of interest" description="Disordered" evidence="1">
    <location>
        <begin position="64"/>
        <end position="118"/>
    </location>
</feature>
<dbReference type="Proteomes" id="UP001160301">
    <property type="component" value="Unassembled WGS sequence"/>
</dbReference>
<name>A0ABT6NY18_9BACT</name>
<organism evidence="2 3">
    <name type="scientific">Polyangium sorediatum</name>
    <dbReference type="NCBI Taxonomy" id="889274"/>
    <lineage>
        <taxon>Bacteria</taxon>
        <taxon>Pseudomonadati</taxon>
        <taxon>Myxococcota</taxon>
        <taxon>Polyangia</taxon>
        <taxon>Polyangiales</taxon>
        <taxon>Polyangiaceae</taxon>
        <taxon>Polyangium</taxon>
    </lineage>
</organism>
<evidence type="ECO:0000256" key="1">
    <source>
        <dbReference type="SAM" id="MobiDB-lite"/>
    </source>
</evidence>
<dbReference type="EMBL" id="JARZHI010000028">
    <property type="protein sequence ID" value="MDI1433255.1"/>
    <property type="molecule type" value="Genomic_DNA"/>
</dbReference>
<gene>
    <name evidence="2" type="ORF">QHF89_27410</name>
</gene>
<protein>
    <submittedName>
        <fullName evidence="2">Uncharacterized protein</fullName>
    </submittedName>
</protein>
<feature type="region of interest" description="Disordered" evidence="1">
    <location>
        <begin position="26"/>
        <end position="49"/>
    </location>
</feature>
<feature type="compositionally biased region" description="Basic and acidic residues" evidence="1">
    <location>
        <begin position="85"/>
        <end position="98"/>
    </location>
</feature>
<accession>A0ABT6NY18</accession>
<dbReference type="RefSeq" id="WP_136966650.1">
    <property type="nucleotide sequence ID" value="NZ_JARZHI010000028.1"/>
</dbReference>
<evidence type="ECO:0000313" key="2">
    <source>
        <dbReference type="EMBL" id="MDI1433255.1"/>
    </source>
</evidence>
<reference evidence="2 3" key="1">
    <citation type="submission" date="2023-04" db="EMBL/GenBank/DDBJ databases">
        <title>The genome sequence of Polyangium sorediatum DSM14670.</title>
        <authorList>
            <person name="Zhang X."/>
        </authorList>
    </citation>
    <scope>NUCLEOTIDE SEQUENCE [LARGE SCALE GENOMIC DNA]</scope>
    <source>
        <strain evidence="2 3">DSM 14670</strain>
    </source>
</reference>
<feature type="compositionally biased region" description="Basic and acidic residues" evidence="1">
    <location>
        <begin position="64"/>
        <end position="75"/>
    </location>
</feature>
<keyword evidence="3" id="KW-1185">Reference proteome</keyword>